<organism evidence="1 2">
    <name type="scientific">Urochloa decumbens</name>
    <dbReference type="NCBI Taxonomy" id="240449"/>
    <lineage>
        <taxon>Eukaryota</taxon>
        <taxon>Viridiplantae</taxon>
        <taxon>Streptophyta</taxon>
        <taxon>Embryophyta</taxon>
        <taxon>Tracheophyta</taxon>
        <taxon>Spermatophyta</taxon>
        <taxon>Magnoliopsida</taxon>
        <taxon>Liliopsida</taxon>
        <taxon>Poales</taxon>
        <taxon>Poaceae</taxon>
        <taxon>PACMAD clade</taxon>
        <taxon>Panicoideae</taxon>
        <taxon>Panicodae</taxon>
        <taxon>Paniceae</taxon>
        <taxon>Melinidinae</taxon>
        <taxon>Urochloa</taxon>
    </lineage>
</organism>
<dbReference type="AlphaFoldDB" id="A0ABC9EQQ5"/>
<evidence type="ECO:0000313" key="1">
    <source>
        <dbReference type="EMBL" id="CAL5061751.1"/>
    </source>
</evidence>
<dbReference type="InterPro" id="IPR012871">
    <property type="entry name" value="DUF1668_ORYSA"/>
</dbReference>
<dbReference type="Proteomes" id="UP001497457">
    <property type="component" value="Chromosome 5rd"/>
</dbReference>
<dbReference type="EMBL" id="OZ075115">
    <property type="protein sequence ID" value="CAL5061751.1"/>
    <property type="molecule type" value="Genomic_DNA"/>
</dbReference>
<evidence type="ECO:0008006" key="3">
    <source>
        <dbReference type="Google" id="ProtNLM"/>
    </source>
</evidence>
<gene>
    <name evidence="1" type="ORF">URODEC1_LOCUS97902</name>
</gene>
<sequence>MDLSGHLSEPVALRLVAPVLGRMAFTALGTNIFVDTNRRRRGNHASPTLVYNTESAALTLGPRVPDDVYDLGAAMAVNEKLYAVTTICQGPCRPPSLQVLSWAPTTKVEPWDPSMDWSWNSLPTPSPLSGTEVIAYALHPDGHTIFMSTVDETHSFDIIHGVWRKLGYWVLPFRGEAYFDAELDAWVGFHHKEDGYICCCSVASRSATTTPRLELRMLKEKLFRSKEEVKLDHWHLKPTLTYMGDSRFCLVENILCSEDFDAGSVIHITLFGLKYDHKGELQTKVRRTTRSYSVSKNSLLFSHAVFWM</sequence>
<proteinExistence type="predicted"/>
<protein>
    <recommendedName>
        <fullName evidence="3">DUF1618 domain-containing protein</fullName>
    </recommendedName>
</protein>
<keyword evidence="2" id="KW-1185">Reference proteome</keyword>
<name>A0ABC9EQQ5_9POAL</name>
<dbReference type="Pfam" id="PF07893">
    <property type="entry name" value="DUF1668"/>
    <property type="match status" value="1"/>
</dbReference>
<evidence type="ECO:0000313" key="2">
    <source>
        <dbReference type="Proteomes" id="UP001497457"/>
    </source>
</evidence>
<dbReference type="PANTHER" id="PTHR33085:SF47">
    <property type="entry name" value="OS02G0513400 PROTEIN"/>
    <property type="match status" value="1"/>
</dbReference>
<accession>A0ABC9EQQ5</accession>
<dbReference type="PANTHER" id="PTHR33085">
    <property type="entry name" value="OS12G0113100 PROTEIN-RELATED"/>
    <property type="match status" value="1"/>
</dbReference>
<reference evidence="1" key="1">
    <citation type="submission" date="2024-10" db="EMBL/GenBank/DDBJ databases">
        <authorList>
            <person name="Ryan C."/>
        </authorList>
    </citation>
    <scope>NUCLEOTIDE SEQUENCE [LARGE SCALE GENOMIC DNA]</scope>
</reference>